<dbReference type="AlphaFoldDB" id="A0A016W0T7"/>
<keyword evidence="3" id="KW-1185">Reference proteome</keyword>
<dbReference type="Proteomes" id="UP000024635">
    <property type="component" value="Unassembled WGS sequence"/>
</dbReference>
<organism evidence="2 3">
    <name type="scientific">Ancylostoma ceylanicum</name>
    <dbReference type="NCBI Taxonomy" id="53326"/>
    <lineage>
        <taxon>Eukaryota</taxon>
        <taxon>Metazoa</taxon>
        <taxon>Ecdysozoa</taxon>
        <taxon>Nematoda</taxon>
        <taxon>Chromadorea</taxon>
        <taxon>Rhabditida</taxon>
        <taxon>Rhabditina</taxon>
        <taxon>Rhabditomorpha</taxon>
        <taxon>Strongyloidea</taxon>
        <taxon>Ancylostomatidae</taxon>
        <taxon>Ancylostomatinae</taxon>
        <taxon>Ancylostoma</taxon>
    </lineage>
</organism>
<evidence type="ECO:0000256" key="1">
    <source>
        <dbReference type="SAM" id="MobiDB-lite"/>
    </source>
</evidence>
<protein>
    <submittedName>
        <fullName evidence="2">Uncharacterized protein</fullName>
    </submittedName>
</protein>
<evidence type="ECO:0000313" key="3">
    <source>
        <dbReference type="Proteomes" id="UP000024635"/>
    </source>
</evidence>
<feature type="region of interest" description="Disordered" evidence="1">
    <location>
        <begin position="59"/>
        <end position="139"/>
    </location>
</feature>
<comment type="caution">
    <text evidence="2">The sequence shown here is derived from an EMBL/GenBank/DDBJ whole genome shotgun (WGS) entry which is preliminary data.</text>
</comment>
<dbReference type="EMBL" id="JARK01001338">
    <property type="protein sequence ID" value="EYC33459.1"/>
    <property type="molecule type" value="Genomic_DNA"/>
</dbReference>
<feature type="compositionally biased region" description="Basic residues" evidence="1">
    <location>
        <begin position="99"/>
        <end position="124"/>
    </location>
</feature>
<proteinExistence type="predicted"/>
<evidence type="ECO:0000313" key="2">
    <source>
        <dbReference type="EMBL" id="EYC33459.1"/>
    </source>
</evidence>
<reference evidence="3" key="1">
    <citation type="journal article" date="2015" name="Nat. Genet.">
        <title>The genome and transcriptome of the zoonotic hookworm Ancylostoma ceylanicum identify infection-specific gene families.</title>
        <authorList>
            <person name="Schwarz E.M."/>
            <person name="Hu Y."/>
            <person name="Antoshechkin I."/>
            <person name="Miller M.M."/>
            <person name="Sternberg P.W."/>
            <person name="Aroian R.V."/>
        </authorList>
    </citation>
    <scope>NUCLEOTIDE SEQUENCE</scope>
    <source>
        <strain evidence="3">HY135</strain>
    </source>
</reference>
<sequence length="239" mass="27135">MKSVANLLPTATSEYRNMIQINIFDATTQDLRASGLDLEKCLDMLGFRSVLMDIVIPPTDSSGLPTEPFDPPPNTANSPTEPLDCSEVDNNETVQVEKVKRKGRRRSATQARKKGVRRMTKPRKNKLDKPIKSRTSNPKSSCELCRDHIYAVEDSIPSIHGDSATEGCQVVPQRHEPDVAIHKRKRRRISSTFESTLLGKNLCQDMRWSTLSSSRLTMIQSRDERNSDFRFPKFPIFRC</sequence>
<dbReference type="OrthoDB" id="1935484at2759"/>
<accession>A0A016W0T7</accession>
<gene>
    <name evidence="2" type="primary">Acey_s0002.g812</name>
    <name evidence="2" type="ORF">Y032_0002g812</name>
</gene>
<name>A0A016W0T7_9BILA</name>